<dbReference type="EMBL" id="RBUT01000099">
    <property type="protein sequence ID" value="RMV47369.1"/>
    <property type="molecule type" value="Genomic_DNA"/>
</dbReference>
<name>A0A3M6CUA2_9PSED</name>
<organism evidence="1 2">
    <name type="scientific">Pseudomonas syringae pv. helianthi</name>
    <dbReference type="NCBI Taxonomy" id="251654"/>
    <lineage>
        <taxon>Bacteria</taxon>
        <taxon>Pseudomonadati</taxon>
        <taxon>Pseudomonadota</taxon>
        <taxon>Gammaproteobacteria</taxon>
        <taxon>Pseudomonadales</taxon>
        <taxon>Pseudomonadaceae</taxon>
        <taxon>Pseudomonas</taxon>
    </lineage>
</organism>
<protein>
    <submittedName>
        <fullName evidence="1">Uncharacterized protein</fullName>
    </submittedName>
</protein>
<evidence type="ECO:0000313" key="1">
    <source>
        <dbReference type="EMBL" id="RMV47369.1"/>
    </source>
</evidence>
<accession>A0A3M6CUA2</accession>
<proteinExistence type="predicted"/>
<dbReference type="Proteomes" id="UP000279173">
    <property type="component" value="Unassembled WGS sequence"/>
</dbReference>
<gene>
    <name evidence="1" type="ORF">ALP10_05647</name>
</gene>
<sequence>MLRLGWLAGGMTAFKVCLHRAQALRQVRGLDRYRLAGQGLKPLCKHFALRIVLIEVGLQNALRFGDCLGVYLRLPVQCRPLGLLQRQAQGQTHLRKALTCQYRTDVLVGVEIDTEVMGNLVPPLRPSALLGLVVGQPQQRLALVFVFGCQLVELNSLFTQSSQLQKQPGAVWLLDAAQRGKALGQLLASREGARIVLLTQNFVGALDQGLSTVDVLQCRKAQAGQTQQMLGFCQTPVLAARAQHGFKSLAEALLIALQLRHKTSTVCQLVGGRELCETCIQLLVILSQHQRLLGDVLDLAALLPCAVARLPSLQRRYRRCRAARPGIPGRCCGCRSARCVQVQAWMQAFSTPILRL</sequence>
<comment type="caution">
    <text evidence="1">The sequence shown here is derived from an EMBL/GenBank/DDBJ whole genome shotgun (WGS) entry which is preliminary data.</text>
</comment>
<evidence type="ECO:0000313" key="2">
    <source>
        <dbReference type="Proteomes" id="UP000279173"/>
    </source>
</evidence>
<reference evidence="1 2" key="1">
    <citation type="submission" date="2018-08" db="EMBL/GenBank/DDBJ databases">
        <title>Recombination of ecologically and evolutionarily significant loci maintains genetic cohesion in the Pseudomonas syringae species complex.</title>
        <authorList>
            <person name="Dillon M."/>
            <person name="Thakur S."/>
            <person name="Almeida R.N.D."/>
            <person name="Weir B.S."/>
            <person name="Guttman D.S."/>
        </authorList>
    </citation>
    <scope>NUCLEOTIDE SEQUENCE [LARGE SCALE GENOMIC DNA]</scope>
    <source>
        <strain evidence="1 2">ICMP 3263</strain>
    </source>
</reference>
<dbReference type="AlphaFoldDB" id="A0A3M6CUA2"/>